<reference evidence="1 2" key="1">
    <citation type="journal article" date="2018" name="Genomics">
        <title>Molecular footprints of inshore aquatic adaptation in Indo-Pacific humpback dolphin (Sousa chinensis).</title>
        <authorList>
            <person name="Ming Y."/>
            <person name="Jian J."/>
            <person name="Yu F."/>
            <person name="Yu X."/>
            <person name="Wang J."/>
            <person name="Liu W."/>
        </authorList>
    </citation>
    <scope>NUCLEOTIDE SEQUENCE [LARGE SCALE GENOMIC DNA]</scope>
    <source>
        <strain evidence="1">MY-2018</strain>
        <tissue evidence="1">Skin</tissue>
    </source>
</reference>
<protein>
    <submittedName>
        <fullName evidence="1">Uncharacterized protein</fullName>
    </submittedName>
</protein>
<evidence type="ECO:0000313" key="2">
    <source>
        <dbReference type="Proteomes" id="UP000295264"/>
    </source>
</evidence>
<dbReference type="Proteomes" id="UP000295264">
    <property type="component" value="Unassembled WGS sequence"/>
</dbReference>
<dbReference type="AlphaFoldDB" id="A0A484GL33"/>
<organism evidence="1 2">
    <name type="scientific">Sousa chinensis</name>
    <name type="common">Indo-pacific humpbacked dolphin</name>
    <name type="synonym">Steno chinensis</name>
    <dbReference type="NCBI Taxonomy" id="103600"/>
    <lineage>
        <taxon>Eukaryota</taxon>
        <taxon>Metazoa</taxon>
        <taxon>Chordata</taxon>
        <taxon>Craniata</taxon>
        <taxon>Vertebrata</taxon>
        <taxon>Euteleostomi</taxon>
        <taxon>Mammalia</taxon>
        <taxon>Eutheria</taxon>
        <taxon>Laurasiatheria</taxon>
        <taxon>Artiodactyla</taxon>
        <taxon>Whippomorpha</taxon>
        <taxon>Cetacea</taxon>
        <taxon>Odontoceti</taxon>
        <taxon>Delphinidae</taxon>
        <taxon>Sousa</taxon>
    </lineage>
</organism>
<comment type="caution">
    <text evidence="1">The sequence shown here is derived from an EMBL/GenBank/DDBJ whole genome shotgun (WGS) entry which is preliminary data.</text>
</comment>
<name>A0A484GL33_SOUCH</name>
<feature type="non-terminal residue" evidence="1">
    <location>
        <position position="1"/>
    </location>
</feature>
<sequence>SHFDSYYHGKYGLTCCFNKLEDK</sequence>
<evidence type="ECO:0000313" key="1">
    <source>
        <dbReference type="EMBL" id="TEA36414.1"/>
    </source>
</evidence>
<keyword evidence="2" id="KW-1185">Reference proteome</keyword>
<proteinExistence type="predicted"/>
<gene>
    <name evidence="1" type="ORF">DBR06_SOUSAS10810001</name>
</gene>
<accession>A0A484GL33</accession>
<dbReference type="EMBL" id="QWLN02006127">
    <property type="protein sequence ID" value="TEA36414.1"/>
    <property type="molecule type" value="Genomic_DNA"/>
</dbReference>